<evidence type="ECO:0000313" key="2">
    <source>
        <dbReference type="EMBL" id="GBN75009.1"/>
    </source>
</evidence>
<feature type="region of interest" description="Disordered" evidence="1">
    <location>
        <begin position="1"/>
        <end position="28"/>
    </location>
</feature>
<accession>A0A4Y2RI85</accession>
<feature type="compositionally biased region" description="Polar residues" evidence="1">
    <location>
        <begin position="1"/>
        <end position="13"/>
    </location>
</feature>
<dbReference type="AlphaFoldDB" id="A0A4Y2RI85"/>
<evidence type="ECO:0000313" key="3">
    <source>
        <dbReference type="Proteomes" id="UP000499080"/>
    </source>
</evidence>
<dbReference type="EMBL" id="BGPR01017068">
    <property type="protein sequence ID" value="GBN75009.1"/>
    <property type="molecule type" value="Genomic_DNA"/>
</dbReference>
<name>A0A4Y2RI85_ARAVE</name>
<proteinExistence type="predicted"/>
<organism evidence="2 3">
    <name type="scientific">Araneus ventricosus</name>
    <name type="common">Orbweaver spider</name>
    <name type="synonym">Epeira ventricosa</name>
    <dbReference type="NCBI Taxonomy" id="182803"/>
    <lineage>
        <taxon>Eukaryota</taxon>
        <taxon>Metazoa</taxon>
        <taxon>Ecdysozoa</taxon>
        <taxon>Arthropoda</taxon>
        <taxon>Chelicerata</taxon>
        <taxon>Arachnida</taxon>
        <taxon>Araneae</taxon>
        <taxon>Araneomorphae</taxon>
        <taxon>Entelegynae</taxon>
        <taxon>Araneoidea</taxon>
        <taxon>Araneidae</taxon>
        <taxon>Araneus</taxon>
    </lineage>
</organism>
<protein>
    <submittedName>
        <fullName evidence="2">Uncharacterized protein</fullName>
    </submittedName>
</protein>
<comment type="caution">
    <text evidence="2">The sequence shown here is derived from an EMBL/GenBank/DDBJ whole genome shotgun (WGS) entry which is preliminary data.</text>
</comment>
<evidence type="ECO:0000256" key="1">
    <source>
        <dbReference type="SAM" id="MobiDB-lite"/>
    </source>
</evidence>
<dbReference type="Proteomes" id="UP000499080">
    <property type="component" value="Unassembled WGS sequence"/>
</dbReference>
<gene>
    <name evidence="2" type="ORF">AVEN_184701_1</name>
</gene>
<reference evidence="2 3" key="1">
    <citation type="journal article" date="2019" name="Sci. Rep.">
        <title>Orb-weaving spider Araneus ventricosus genome elucidates the spidroin gene catalogue.</title>
        <authorList>
            <person name="Kono N."/>
            <person name="Nakamura H."/>
            <person name="Ohtoshi R."/>
            <person name="Moran D.A.P."/>
            <person name="Shinohara A."/>
            <person name="Yoshida Y."/>
            <person name="Fujiwara M."/>
            <person name="Mori M."/>
            <person name="Tomita M."/>
            <person name="Arakawa K."/>
        </authorList>
    </citation>
    <scope>NUCLEOTIDE SEQUENCE [LARGE SCALE GENOMIC DNA]</scope>
</reference>
<sequence>MVKETLFTNNPKNTKSRKQEKQHLHKLATQADSKSLTVTIIARTLTPSVYHLINSQSEQDSKEVRKTFALQRCSKDVQSRSLVSAIPGIYTLPDRA</sequence>
<keyword evidence="3" id="KW-1185">Reference proteome</keyword>